<dbReference type="GO" id="GO:0005829">
    <property type="term" value="C:cytosol"/>
    <property type="evidence" value="ECO:0007669"/>
    <property type="project" value="TreeGrafter"/>
</dbReference>
<dbReference type="Gene3D" id="3.40.50.450">
    <property type="match status" value="1"/>
</dbReference>
<dbReference type="GO" id="GO:0009691">
    <property type="term" value="P:cytokinin biosynthetic process"/>
    <property type="evidence" value="ECO:0007669"/>
    <property type="project" value="InterPro"/>
</dbReference>
<dbReference type="AlphaFoldDB" id="A0A6A7C0Z8"/>
<dbReference type="Pfam" id="PF03641">
    <property type="entry name" value="Lysine_decarbox"/>
    <property type="match status" value="1"/>
</dbReference>
<name>A0A6A7C0Z8_9PEZI</name>
<gene>
    <name evidence="1" type="ORF">K470DRAFT_281653</name>
</gene>
<dbReference type="GO" id="GO:0016799">
    <property type="term" value="F:hydrolase activity, hydrolyzing N-glycosyl compounds"/>
    <property type="evidence" value="ECO:0007669"/>
    <property type="project" value="TreeGrafter"/>
</dbReference>
<reference evidence="1" key="1">
    <citation type="journal article" date="2020" name="Stud. Mycol.">
        <title>101 Dothideomycetes genomes: a test case for predicting lifestyles and emergence of pathogens.</title>
        <authorList>
            <person name="Haridas S."/>
            <person name="Albert R."/>
            <person name="Binder M."/>
            <person name="Bloem J."/>
            <person name="Labutti K."/>
            <person name="Salamov A."/>
            <person name="Andreopoulos B."/>
            <person name="Baker S."/>
            <person name="Barry K."/>
            <person name="Bills G."/>
            <person name="Bluhm B."/>
            <person name="Cannon C."/>
            <person name="Castanera R."/>
            <person name="Culley D."/>
            <person name="Daum C."/>
            <person name="Ezra D."/>
            <person name="Gonzalez J."/>
            <person name="Henrissat B."/>
            <person name="Kuo A."/>
            <person name="Liang C."/>
            <person name="Lipzen A."/>
            <person name="Lutzoni F."/>
            <person name="Magnuson J."/>
            <person name="Mondo S."/>
            <person name="Nolan M."/>
            <person name="Ohm R."/>
            <person name="Pangilinan J."/>
            <person name="Park H.-J."/>
            <person name="Ramirez L."/>
            <person name="Alfaro M."/>
            <person name="Sun H."/>
            <person name="Tritt A."/>
            <person name="Yoshinaga Y."/>
            <person name="Zwiers L.-H."/>
            <person name="Turgeon B."/>
            <person name="Goodwin S."/>
            <person name="Spatafora J."/>
            <person name="Crous P."/>
            <person name="Grigoriev I."/>
        </authorList>
    </citation>
    <scope>NUCLEOTIDE SEQUENCE</scope>
    <source>
        <strain evidence="1">CBS 480.64</strain>
    </source>
</reference>
<dbReference type="PANTHER" id="PTHR31223">
    <property type="entry name" value="LOG FAMILY PROTEIN YJL055W"/>
    <property type="match status" value="1"/>
</dbReference>
<dbReference type="PANTHER" id="PTHR31223:SF70">
    <property type="entry name" value="LOG FAMILY PROTEIN YJL055W"/>
    <property type="match status" value="1"/>
</dbReference>
<sequence>MSSSPNDAKPVICAFSGSSPGNNASHMAAAKALAHTLHAHGYNLVYGGGTVGLMGELARTLVSLSGSESVHGIIPEALLKYEGKDIDKSTYGKTTVVKDMHTRKKLMADAVVQGGKGSGFVALSGGYGTLEELMEITTWQQLGIHQCPVVVLNIDGYWGPILEWVRNAVKEGFVAAQFKDIMLEAASSDQVVEDLKGYTYKGTGLALKWEDD</sequence>
<dbReference type="InterPro" id="IPR031100">
    <property type="entry name" value="LOG_fam"/>
</dbReference>
<evidence type="ECO:0000313" key="2">
    <source>
        <dbReference type="Proteomes" id="UP000799421"/>
    </source>
</evidence>
<dbReference type="NCBIfam" id="TIGR00730">
    <property type="entry name" value="Rossman fold protein, TIGR00730 family"/>
    <property type="match status" value="1"/>
</dbReference>
<keyword evidence="2" id="KW-1185">Reference proteome</keyword>
<evidence type="ECO:0000313" key="1">
    <source>
        <dbReference type="EMBL" id="KAF2861170.1"/>
    </source>
</evidence>
<proteinExistence type="predicted"/>
<dbReference type="Proteomes" id="UP000799421">
    <property type="component" value="Unassembled WGS sequence"/>
</dbReference>
<accession>A0A6A7C0Z8</accession>
<organism evidence="1 2">
    <name type="scientific">Piedraia hortae CBS 480.64</name>
    <dbReference type="NCBI Taxonomy" id="1314780"/>
    <lineage>
        <taxon>Eukaryota</taxon>
        <taxon>Fungi</taxon>
        <taxon>Dikarya</taxon>
        <taxon>Ascomycota</taxon>
        <taxon>Pezizomycotina</taxon>
        <taxon>Dothideomycetes</taxon>
        <taxon>Dothideomycetidae</taxon>
        <taxon>Capnodiales</taxon>
        <taxon>Piedraiaceae</taxon>
        <taxon>Piedraia</taxon>
    </lineage>
</organism>
<evidence type="ECO:0008006" key="3">
    <source>
        <dbReference type="Google" id="ProtNLM"/>
    </source>
</evidence>
<dbReference type="EMBL" id="MU005974">
    <property type="protein sequence ID" value="KAF2861170.1"/>
    <property type="molecule type" value="Genomic_DNA"/>
</dbReference>
<protein>
    <recommendedName>
        <fullName evidence="3">Lysine decarboxylase-like protein-like protein</fullName>
    </recommendedName>
</protein>
<dbReference type="OrthoDB" id="414463at2759"/>
<dbReference type="SUPFAM" id="SSF102405">
    <property type="entry name" value="MCP/YpsA-like"/>
    <property type="match status" value="1"/>
</dbReference>
<dbReference type="InterPro" id="IPR005269">
    <property type="entry name" value="LOG"/>
</dbReference>